<protein>
    <submittedName>
        <fullName evidence="7">O-antigen/teichoic acid export membrane protein</fullName>
    </submittedName>
</protein>
<organism evidence="7 8">
    <name type="scientific">Naumannella cuiyingiana</name>
    <dbReference type="NCBI Taxonomy" id="1347891"/>
    <lineage>
        <taxon>Bacteria</taxon>
        <taxon>Bacillati</taxon>
        <taxon>Actinomycetota</taxon>
        <taxon>Actinomycetes</taxon>
        <taxon>Propionibacteriales</taxon>
        <taxon>Propionibacteriaceae</taxon>
        <taxon>Naumannella</taxon>
    </lineage>
</organism>
<evidence type="ECO:0000256" key="1">
    <source>
        <dbReference type="ARBA" id="ARBA00004651"/>
    </source>
</evidence>
<feature type="transmembrane region" description="Helical" evidence="6">
    <location>
        <begin position="182"/>
        <end position="202"/>
    </location>
</feature>
<sequence length="483" mass="51316">MSRVDSDRGSRQDLFGRGMIYVVVWSMQLVVATAISPVLAHLLPVEEFGALAAAIALYQLLLLLAVFGLDQALEMRRLEDPDAARTRGLLAAGICFAFLIVAAFALSSPLWSSMLGFAGYRDLVLITFGWAAPGAAVMLMMALLQAEDRLAQFAFVSILSSAGGPVIGLAIMLSMGDRSAVTYAWGGVFAQSLALVLGLCWTRPRPAGLRDLPEFRRVLAFGAPLLLAGLSQFVLAAADRLAVLRVLGEAEVARYQIAFTIGNVMSLLLTFTNRAWLPRLKSLSDVAQRWQVIEQARDGIYVLLGWAILGVTLGAPVLLRVLAPPSYQPDSLVVVVFVVACCAIPVASGAASMQLLTTIGDTRPLGWSAVLAVAVKIVVTAALLVPLGILGAAIATLVALTAQVGLLRWIATRRQPATRPNRRVLGFGAAALVVAALSVLLPQSAGWNAGRFAISLALTIPFFMRMRILQRANPAAPDPGEKS</sequence>
<evidence type="ECO:0000313" key="7">
    <source>
        <dbReference type="EMBL" id="NYI72359.1"/>
    </source>
</evidence>
<keyword evidence="5 6" id="KW-0472">Membrane</keyword>
<dbReference type="Pfam" id="PF13440">
    <property type="entry name" value="Polysacc_synt_3"/>
    <property type="match status" value="1"/>
</dbReference>
<evidence type="ECO:0000256" key="2">
    <source>
        <dbReference type="ARBA" id="ARBA00022475"/>
    </source>
</evidence>
<feature type="transmembrane region" description="Helical" evidence="6">
    <location>
        <begin position="218"/>
        <end position="237"/>
    </location>
</feature>
<comment type="caution">
    <text evidence="7">The sequence shown here is derived from an EMBL/GenBank/DDBJ whole genome shotgun (WGS) entry which is preliminary data.</text>
</comment>
<feature type="transmembrane region" description="Helical" evidence="6">
    <location>
        <begin position="257"/>
        <end position="277"/>
    </location>
</feature>
<dbReference type="Proteomes" id="UP000527616">
    <property type="component" value="Unassembled WGS sequence"/>
</dbReference>
<evidence type="ECO:0000256" key="3">
    <source>
        <dbReference type="ARBA" id="ARBA00022692"/>
    </source>
</evidence>
<keyword evidence="8" id="KW-1185">Reference proteome</keyword>
<dbReference type="AlphaFoldDB" id="A0A7Z0DB50"/>
<feature type="transmembrane region" description="Helical" evidence="6">
    <location>
        <begin position="390"/>
        <end position="411"/>
    </location>
</feature>
<feature type="transmembrane region" description="Helical" evidence="6">
    <location>
        <begin position="423"/>
        <end position="441"/>
    </location>
</feature>
<feature type="transmembrane region" description="Helical" evidence="6">
    <location>
        <begin position="365"/>
        <end position="384"/>
    </location>
</feature>
<accession>A0A7Z0DB50</accession>
<evidence type="ECO:0000256" key="6">
    <source>
        <dbReference type="SAM" id="Phobius"/>
    </source>
</evidence>
<keyword evidence="4 6" id="KW-1133">Transmembrane helix</keyword>
<dbReference type="PANTHER" id="PTHR30250">
    <property type="entry name" value="PST FAMILY PREDICTED COLANIC ACID TRANSPORTER"/>
    <property type="match status" value="1"/>
</dbReference>
<comment type="subcellular location">
    <subcellularLocation>
        <location evidence="1">Cell membrane</location>
        <topology evidence="1">Multi-pass membrane protein</topology>
    </subcellularLocation>
</comment>
<dbReference type="EMBL" id="JACBZS010000001">
    <property type="protein sequence ID" value="NYI72359.1"/>
    <property type="molecule type" value="Genomic_DNA"/>
</dbReference>
<feature type="transmembrane region" description="Helical" evidence="6">
    <location>
        <begin position="331"/>
        <end position="353"/>
    </location>
</feature>
<name>A0A7Z0DB50_9ACTN</name>
<feature type="transmembrane region" description="Helical" evidence="6">
    <location>
        <begin position="20"/>
        <end position="42"/>
    </location>
</feature>
<dbReference type="InterPro" id="IPR050833">
    <property type="entry name" value="Poly_Biosynth_Transport"/>
</dbReference>
<feature type="transmembrane region" description="Helical" evidence="6">
    <location>
        <begin position="48"/>
        <end position="69"/>
    </location>
</feature>
<gene>
    <name evidence="7" type="ORF">GGQ54_002919</name>
</gene>
<feature type="transmembrane region" description="Helical" evidence="6">
    <location>
        <begin position="123"/>
        <end position="144"/>
    </location>
</feature>
<keyword evidence="3 6" id="KW-0812">Transmembrane</keyword>
<feature type="transmembrane region" description="Helical" evidence="6">
    <location>
        <begin position="89"/>
        <end position="111"/>
    </location>
</feature>
<reference evidence="7 8" key="1">
    <citation type="submission" date="2020-07" db="EMBL/GenBank/DDBJ databases">
        <title>Sequencing the genomes of 1000 actinobacteria strains.</title>
        <authorList>
            <person name="Klenk H.-P."/>
        </authorList>
    </citation>
    <scope>NUCLEOTIDE SEQUENCE [LARGE SCALE GENOMIC DNA]</scope>
    <source>
        <strain evidence="7 8">DSM 103164</strain>
    </source>
</reference>
<feature type="transmembrane region" description="Helical" evidence="6">
    <location>
        <begin position="298"/>
        <end position="319"/>
    </location>
</feature>
<evidence type="ECO:0000256" key="5">
    <source>
        <dbReference type="ARBA" id="ARBA00023136"/>
    </source>
</evidence>
<evidence type="ECO:0000256" key="4">
    <source>
        <dbReference type="ARBA" id="ARBA00022989"/>
    </source>
</evidence>
<keyword evidence="2" id="KW-1003">Cell membrane</keyword>
<feature type="transmembrane region" description="Helical" evidence="6">
    <location>
        <begin position="153"/>
        <end position="176"/>
    </location>
</feature>
<proteinExistence type="predicted"/>
<evidence type="ECO:0000313" key="8">
    <source>
        <dbReference type="Proteomes" id="UP000527616"/>
    </source>
</evidence>
<dbReference type="GO" id="GO:0005886">
    <property type="term" value="C:plasma membrane"/>
    <property type="evidence" value="ECO:0007669"/>
    <property type="project" value="UniProtKB-SubCell"/>
</dbReference>
<dbReference type="RefSeq" id="WP_179446034.1">
    <property type="nucleotide sequence ID" value="NZ_JACBZS010000001.1"/>
</dbReference>
<dbReference type="PANTHER" id="PTHR30250:SF11">
    <property type="entry name" value="O-ANTIGEN TRANSPORTER-RELATED"/>
    <property type="match status" value="1"/>
</dbReference>